<evidence type="ECO:0000313" key="10">
    <source>
        <dbReference type="Proteomes" id="UP000601223"/>
    </source>
</evidence>
<keyword evidence="10" id="KW-1185">Reference proteome</keyword>
<comment type="subcellular location">
    <subcellularLocation>
        <location evidence="1">Cell membrane</location>
        <topology evidence="1">Multi-pass membrane protein</topology>
    </subcellularLocation>
</comment>
<dbReference type="PANTHER" id="PTHR30619">
    <property type="entry name" value="DNA INTERNALIZATION/COMPETENCE PROTEIN COMEC/REC2"/>
    <property type="match status" value="1"/>
</dbReference>
<dbReference type="SUPFAM" id="SSF56281">
    <property type="entry name" value="Metallo-hydrolase/oxidoreductase"/>
    <property type="match status" value="1"/>
</dbReference>
<comment type="caution">
    <text evidence="9">The sequence shown here is derived from an EMBL/GenBank/DDBJ whole genome shotgun (WGS) entry which is preliminary data.</text>
</comment>
<dbReference type="EMBL" id="BONF01000048">
    <property type="protein sequence ID" value="GIF85547.1"/>
    <property type="molecule type" value="Genomic_DNA"/>
</dbReference>
<evidence type="ECO:0000256" key="3">
    <source>
        <dbReference type="ARBA" id="ARBA00022692"/>
    </source>
</evidence>
<evidence type="ECO:0000256" key="2">
    <source>
        <dbReference type="ARBA" id="ARBA00022475"/>
    </source>
</evidence>
<dbReference type="CDD" id="cd07731">
    <property type="entry name" value="ComA-like_MBL-fold"/>
    <property type="match status" value="1"/>
</dbReference>
<protein>
    <submittedName>
        <fullName evidence="9">Competence protein ComEC</fullName>
    </submittedName>
</protein>
<dbReference type="Pfam" id="PF00753">
    <property type="entry name" value="Lactamase_B"/>
    <property type="match status" value="1"/>
</dbReference>
<keyword evidence="2" id="KW-1003">Cell membrane</keyword>
<keyword evidence="3 7" id="KW-0812">Transmembrane</keyword>
<feature type="domain" description="Metallo-beta-lactamase" evidence="8">
    <location>
        <begin position="628"/>
        <end position="821"/>
    </location>
</feature>
<name>A0A8J3JIQ6_9ACTN</name>
<proteinExistence type="predicted"/>
<keyword evidence="4 7" id="KW-1133">Transmembrane helix</keyword>
<gene>
    <name evidence="9" type="primary">comE</name>
    <name evidence="9" type="ORF">Cba03nite_68960</name>
</gene>
<feature type="region of interest" description="Disordered" evidence="6">
    <location>
        <begin position="94"/>
        <end position="130"/>
    </location>
</feature>
<feature type="transmembrane region" description="Helical" evidence="7">
    <location>
        <begin position="592"/>
        <end position="614"/>
    </location>
</feature>
<reference evidence="9 10" key="1">
    <citation type="submission" date="2021-01" db="EMBL/GenBank/DDBJ databases">
        <title>Whole genome shotgun sequence of Catellatospora bangladeshensis NBRC 107357.</title>
        <authorList>
            <person name="Komaki H."/>
            <person name="Tamura T."/>
        </authorList>
    </citation>
    <scope>NUCLEOTIDE SEQUENCE [LARGE SCALE GENOMIC DNA]</scope>
    <source>
        <strain evidence="9 10">NBRC 107357</strain>
    </source>
</reference>
<dbReference type="AlphaFoldDB" id="A0A8J3JIQ6"/>
<dbReference type="Gene3D" id="3.60.15.10">
    <property type="entry name" value="Ribonuclease Z/Hydroxyacylglutathione hydrolase-like"/>
    <property type="match status" value="1"/>
</dbReference>
<keyword evidence="5 7" id="KW-0472">Membrane</keyword>
<feature type="transmembrane region" description="Helical" evidence="7">
    <location>
        <begin position="12"/>
        <end position="45"/>
    </location>
</feature>
<evidence type="ECO:0000256" key="7">
    <source>
        <dbReference type="SAM" id="Phobius"/>
    </source>
</evidence>
<evidence type="ECO:0000256" key="6">
    <source>
        <dbReference type="SAM" id="MobiDB-lite"/>
    </source>
</evidence>
<dbReference type="GO" id="GO:0005886">
    <property type="term" value="C:plasma membrane"/>
    <property type="evidence" value="ECO:0007669"/>
    <property type="project" value="UniProtKB-SubCell"/>
</dbReference>
<feature type="transmembrane region" description="Helical" evidence="7">
    <location>
        <begin position="566"/>
        <end position="585"/>
    </location>
</feature>
<dbReference type="Pfam" id="PF03772">
    <property type="entry name" value="Competence"/>
    <property type="match status" value="1"/>
</dbReference>
<organism evidence="9 10">
    <name type="scientific">Catellatospora bangladeshensis</name>
    <dbReference type="NCBI Taxonomy" id="310355"/>
    <lineage>
        <taxon>Bacteria</taxon>
        <taxon>Bacillati</taxon>
        <taxon>Actinomycetota</taxon>
        <taxon>Actinomycetes</taxon>
        <taxon>Micromonosporales</taxon>
        <taxon>Micromonosporaceae</taxon>
        <taxon>Catellatospora</taxon>
    </lineage>
</organism>
<evidence type="ECO:0000256" key="1">
    <source>
        <dbReference type="ARBA" id="ARBA00004651"/>
    </source>
</evidence>
<sequence length="871" mass="88322">MGDGPDLRLAPFALGCWAASLTALLTSLPVSLTLAAIGAAGALLAATWRSHLLRSCRGTRGSEQAPHPAERDTRPALLPPTVGRLLAQIQGNRGLAGTEGRSFPESAARSSATRVDAVRPGPLRGGAAQSSAVRGGVARVSARSGAARVGVADAGGGAWRWIVAGAFLGVLCGAAATGARLAARDAPELGELVARRATVTVELTVRDDPRPAAGVTGREQTWVVAAHLAVAGELRTDVRVLVLATGDGWRGLLPGQRVRAEARLGPSRGGDLRAAVLSVNGPPELLGQAPWIQRAAGGLRAGLQRACAPLDAAVGGLLPGLVVGDTSRLDPAVDQAFVDTGMTHLTAVSGSNVAIVTGAVLLLARWGRAGPRLTALLCAVSVVGFVILARPSPSVVRAAVMGGVALLALASGRSRAALPALCTAVVVLLVADPELATDAGFALSVLATSGLLLLAPSMRDALRRRRVPPGMAEALAVPTAAQLACAPVVAGISGTVSLVAVPANLVAVPAIAPATVTGVAAALLSPVWPDGAEFAAWLGSWPARWLVTVARVGSGLPAGVLPWPDGAPGALLLAGITVLLLIGFRRRAVRRLALVITLAAMLGALPVRVLAGGWPPDGWLVVACDVGQGDATVLNAGGGAAVVVDAGPRPADVDRCLRGLGVDEVPLLLVSHFHLDHIGGLDGVLAGRRIGAVITTSWPEPATGREAVARTAAAHGVAVRAAPDAGGWTVGEVRLDVLGSAPMHGTRSDPNNNSLLLAATVRGVRVLLTGDAETERQQALLDARADLSAPILKVSHHGSGFQEPSFLDAVSPRIALVSVGRDNDYGHPSASVLARLAGRGARVLRTDVSGDVAVVLDRGKLSVVLPTRPFE</sequence>
<dbReference type="Proteomes" id="UP000601223">
    <property type="component" value="Unassembled WGS sequence"/>
</dbReference>
<evidence type="ECO:0000256" key="4">
    <source>
        <dbReference type="ARBA" id="ARBA00022989"/>
    </source>
</evidence>
<feature type="transmembrane region" description="Helical" evidence="7">
    <location>
        <begin position="373"/>
        <end position="389"/>
    </location>
</feature>
<dbReference type="InterPro" id="IPR001279">
    <property type="entry name" value="Metallo-B-lactamas"/>
</dbReference>
<feature type="transmembrane region" description="Helical" evidence="7">
    <location>
        <begin position="506"/>
        <end position="527"/>
    </location>
</feature>
<feature type="region of interest" description="Disordered" evidence="6">
    <location>
        <begin position="58"/>
        <end position="77"/>
    </location>
</feature>
<dbReference type="RefSeq" id="WP_203755620.1">
    <property type="nucleotide sequence ID" value="NZ_BONF01000048.1"/>
</dbReference>
<feature type="transmembrane region" description="Helical" evidence="7">
    <location>
        <begin position="439"/>
        <end position="455"/>
    </location>
</feature>
<evidence type="ECO:0000313" key="9">
    <source>
        <dbReference type="EMBL" id="GIF85547.1"/>
    </source>
</evidence>
<accession>A0A8J3JIQ6</accession>
<dbReference type="InterPro" id="IPR004477">
    <property type="entry name" value="ComEC_N"/>
</dbReference>
<dbReference type="SMART" id="SM00849">
    <property type="entry name" value="Lactamase_B"/>
    <property type="match status" value="1"/>
</dbReference>
<dbReference type="InterPro" id="IPR036866">
    <property type="entry name" value="RibonucZ/Hydroxyglut_hydro"/>
</dbReference>
<dbReference type="InterPro" id="IPR035681">
    <property type="entry name" value="ComA-like_MBL"/>
</dbReference>
<evidence type="ECO:0000259" key="8">
    <source>
        <dbReference type="SMART" id="SM00849"/>
    </source>
</evidence>
<dbReference type="PANTHER" id="PTHR30619:SF1">
    <property type="entry name" value="RECOMBINATION PROTEIN 2"/>
    <property type="match status" value="1"/>
</dbReference>
<dbReference type="InterPro" id="IPR052159">
    <property type="entry name" value="Competence_DNA_uptake"/>
</dbReference>
<dbReference type="NCBIfam" id="TIGR00360">
    <property type="entry name" value="ComEC_N-term"/>
    <property type="match status" value="1"/>
</dbReference>
<evidence type="ECO:0000256" key="5">
    <source>
        <dbReference type="ARBA" id="ARBA00023136"/>
    </source>
</evidence>